<accession>A0A1W0AC38</accession>
<protein>
    <recommendedName>
        <fullName evidence="4">Secreted protein</fullName>
    </recommendedName>
</protein>
<reference evidence="2 3" key="1">
    <citation type="journal article" date="2014" name="Genome Biol. Evol.">
        <title>The secreted proteins of Achlya hypogyna and Thraustotheca clavata identify the ancestral oomycete secretome and reveal gene acquisitions by horizontal gene transfer.</title>
        <authorList>
            <person name="Misner I."/>
            <person name="Blouin N."/>
            <person name="Leonard G."/>
            <person name="Richards T.A."/>
            <person name="Lane C.E."/>
        </authorList>
    </citation>
    <scope>NUCLEOTIDE SEQUENCE [LARGE SCALE GENOMIC DNA]</scope>
    <source>
        <strain evidence="2 3">ATCC 34112</strain>
    </source>
</reference>
<dbReference type="AlphaFoldDB" id="A0A1W0AC38"/>
<proteinExistence type="predicted"/>
<dbReference type="EMBL" id="JNBS01000050">
    <property type="protein sequence ID" value="OQS07856.1"/>
    <property type="molecule type" value="Genomic_DNA"/>
</dbReference>
<dbReference type="Proteomes" id="UP000243217">
    <property type="component" value="Unassembled WGS sequence"/>
</dbReference>
<keyword evidence="3" id="KW-1185">Reference proteome</keyword>
<organism evidence="2 3">
    <name type="scientific">Thraustotheca clavata</name>
    <dbReference type="NCBI Taxonomy" id="74557"/>
    <lineage>
        <taxon>Eukaryota</taxon>
        <taxon>Sar</taxon>
        <taxon>Stramenopiles</taxon>
        <taxon>Oomycota</taxon>
        <taxon>Saprolegniomycetes</taxon>
        <taxon>Saprolegniales</taxon>
        <taxon>Achlyaceae</taxon>
        <taxon>Thraustotheca</taxon>
    </lineage>
</organism>
<gene>
    <name evidence="2" type="ORF">THRCLA_20047</name>
</gene>
<feature type="chain" id="PRO_5010745380" description="Secreted protein" evidence="1">
    <location>
        <begin position="20"/>
        <end position="201"/>
    </location>
</feature>
<feature type="signal peptide" evidence="1">
    <location>
        <begin position="1"/>
        <end position="19"/>
    </location>
</feature>
<comment type="caution">
    <text evidence="2">The sequence shown here is derived from an EMBL/GenBank/DDBJ whole genome shotgun (WGS) entry which is preliminary data.</text>
</comment>
<evidence type="ECO:0000313" key="2">
    <source>
        <dbReference type="EMBL" id="OQS07856.1"/>
    </source>
</evidence>
<evidence type="ECO:0000256" key="1">
    <source>
        <dbReference type="SAM" id="SignalP"/>
    </source>
</evidence>
<evidence type="ECO:0000313" key="3">
    <source>
        <dbReference type="Proteomes" id="UP000243217"/>
    </source>
</evidence>
<keyword evidence="1" id="KW-0732">Signal</keyword>
<sequence length="201" mass="21363">MYQISSLVFALSLLSSVVAVNCGILAPCGTSSCINLARQGCCDGQPYFLFDYNNKPQACCSSQGTYYVSTSCYQTPPPKNNCGNLAPCGTSSCINLARQGCCNGQPYFLFDYNNKAQACCKTSQGTYYVSTTCNQTPTITPKNDCGSLVPCSTNSGKASGCYNPAHEGCCDGVIYLLYDSNGKYQVCCYTSAGKVYTATSC</sequence>
<name>A0A1W0AC38_9STRA</name>
<evidence type="ECO:0008006" key="4">
    <source>
        <dbReference type="Google" id="ProtNLM"/>
    </source>
</evidence>